<evidence type="ECO:0000313" key="1">
    <source>
        <dbReference type="Proteomes" id="UP000887577"/>
    </source>
</evidence>
<keyword evidence="1" id="KW-1185">Reference proteome</keyword>
<organism evidence="1 2">
    <name type="scientific">Panagrolaimus superbus</name>
    <dbReference type="NCBI Taxonomy" id="310955"/>
    <lineage>
        <taxon>Eukaryota</taxon>
        <taxon>Metazoa</taxon>
        <taxon>Ecdysozoa</taxon>
        <taxon>Nematoda</taxon>
        <taxon>Chromadorea</taxon>
        <taxon>Rhabditida</taxon>
        <taxon>Tylenchina</taxon>
        <taxon>Panagrolaimomorpha</taxon>
        <taxon>Panagrolaimoidea</taxon>
        <taxon>Panagrolaimidae</taxon>
        <taxon>Panagrolaimus</taxon>
    </lineage>
</organism>
<protein>
    <submittedName>
        <fullName evidence="2">Uncharacterized protein</fullName>
    </submittedName>
</protein>
<dbReference type="WBParaSite" id="PSU_v2.g11940.t1">
    <property type="protein sequence ID" value="PSU_v2.g11940.t1"/>
    <property type="gene ID" value="PSU_v2.g11940"/>
</dbReference>
<proteinExistence type="predicted"/>
<dbReference type="Proteomes" id="UP000887577">
    <property type="component" value="Unplaced"/>
</dbReference>
<name>A0A914XVH3_9BILA</name>
<sequence>MIVGIVDHNNVEEISYKITLKGIKSEYDEKRQNIVKINAEENRKLWCNKKIWYRSLFDDIPKNFDEQMPLLTFKIQLQH</sequence>
<dbReference type="AlphaFoldDB" id="A0A914XVH3"/>
<accession>A0A914XVH3</accession>
<reference evidence="2" key="1">
    <citation type="submission" date="2022-11" db="UniProtKB">
        <authorList>
            <consortium name="WormBaseParasite"/>
        </authorList>
    </citation>
    <scope>IDENTIFICATION</scope>
</reference>
<evidence type="ECO:0000313" key="2">
    <source>
        <dbReference type="WBParaSite" id="PSU_v2.g11940.t1"/>
    </source>
</evidence>